<evidence type="ECO:0000256" key="3">
    <source>
        <dbReference type="ARBA" id="ARBA00022448"/>
    </source>
</evidence>
<keyword evidence="5 8" id="KW-0812">Transmembrane</keyword>
<feature type="transmembrane region" description="Helical" evidence="8">
    <location>
        <begin position="229"/>
        <end position="251"/>
    </location>
</feature>
<evidence type="ECO:0000256" key="7">
    <source>
        <dbReference type="ARBA" id="ARBA00023136"/>
    </source>
</evidence>
<organism evidence="10 11">
    <name type="scientific">Serratia fonticola</name>
    <dbReference type="NCBI Taxonomy" id="47917"/>
    <lineage>
        <taxon>Bacteria</taxon>
        <taxon>Pseudomonadati</taxon>
        <taxon>Pseudomonadota</taxon>
        <taxon>Gammaproteobacteria</taxon>
        <taxon>Enterobacterales</taxon>
        <taxon>Yersiniaceae</taxon>
        <taxon>Serratia</taxon>
    </lineage>
</organism>
<gene>
    <name evidence="10" type="primary">ynfM_2</name>
    <name evidence="10" type="ORF">NCTC13193_02864</name>
</gene>
<proteinExistence type="inferred from homology"/>
<feature type="transmembrane region" description="Helical" evidence="8">
    <location>
        <begin position="66"/>
        <end position="86"/>
    </location>
</feature>
<dbReference type="Proteomes" id="UP000270487">
    <property type="component" value="Chromosome"/>
</dbReference>
<feature type="transmembrane region" description="Helical" evidence="8">
    <location>
        <begin position="355"/>
        <end position="376"/>
    </location>
</feature>
<dbReference type="GO" id="GO:0022857">
    <property type="term" value="F:transmembrane transporter activity"/>
    <property type="evidence" value="ECO:0007669"/>
    <property type="project" value="InterPro"/>
</dbReference>
<feature type="transmembrane region" description="Helical" evidence="8">
    <location>
        <begin position="128"/>
        <end position="146"/>
    </location>
</feature>
<protein>
    <submittedName>
        <fullName evidence="10">Inner membrane transport protein ynfM</fullName>
    </submittedName>
</protein>
<evidence type="ECO:0000313" key="10">
    <source>
        <dbReference type="EMBL" id="VEI70028.1"/>
    </source>
</evidence>
<dbReference type="PANTHER" id="PTHR43271">
    <property type="entry name" value="BLL2771 PROTEIN"/>
    <property type="match status" value="1"/>
</dbReference>
<feature type="transmembrane region" description="Helical" evidence="8">
    <location>
        <begin position="271"/>
        <end position="291"/>
    </location>
</feature>
<feature type="transmembrane region" description="Helical" evidence="8">
    <location>
        <begin position="185"/>
        <end position="208"/>
    </location>
</feature>
<feature type="transmembrane region" description="Helical" evidence="8">
    <location>
        <begin position="32"/>
        <end position="54"/>
    </location>
</feature>
<evidence type="ECO:0000256" key="2">
    <source>
        <dbReference type="ARBA" id="ARBA00008335"/>
    </source>
</evidence>
<comment type="subcellular location">
    <subcellularLocation>
        <location evidence="1">Cell membrane</location>
        <topology evidence="1">Multi-pass membrane protein</topology>
    </subcellularLocation>
</comment>
<keyword evidence="7 8" id="KW-0472">Membrane</keyword>
<evidence type="ECO:0000259" key="9">
    <source>
        <dbReference type="PROSITE" id="PS50850"/>
    </source>
</evidence>
<dbReference type="InterPro" id="IPR011701">
    <property type="entry name" value="MFS"/>
</dbReference>
<reference evidence="10 11" key="1">
    <citation type="submission" date="2018-12" db="EMBL/GenBank/DDBJ databases">
        <authorList>
            <consortium name="Pathogen Informatics"/>
        </authorList>
    </citation>
    <scope>NUCLEOTIDE SEQUENCE [LARGE SCALE GENOMIC DNA]</scope>
    <source>
        <strain evidence="10 11">NCTC13193</strain>
    </source>
</reference>
<evidence type="ECO:0000256" key="1">
    <source>
        <dbReference type="ARBA" id="ARBA00004651"/>
    </source>
</evidence>
<dbReference type="Pfam" id="PF07690">
    <property type="entry name" value="MFS_1"/>
    <property type="match status" value="1"/>
</dbReference>
<keyword evidence="3" id="KW-0813">Transport</keyword>
<feature type="transmembrane region" description="Helical" evidence="8">
    <location>
        <begin position="298"/>
        <end position="316"/>
    </location>
</feature>
<dbReference type="PANTHER" id="PTHR43271:SF2">
    <property type="entry name" value="BLL2771 PROTEIN"/>
    <property type="match status" value="1"/>
</dbReference>
<dbReference type="Gene3D" id="1.20.1250.20">
    <property type="entry name" value="MFS general substrate transporter like domains"/>
    <property type="match status" value="1"/>
</dbReference>
<comment type="similarity">
    <text evidence="2">Belongs to the major facilitator superfamily.</text>
</comment>
<keyword evidence="6 8" id="KW-1133">Transmembrane helix</keyword>
<feature type="transmembrane region" description="Helical" evidence="8">
    <location>
        <begin position="382"/>
        <end position="401"/>
    </location>
</feature>
<evidence type="ECO:0000256" key="4">
    <source>
        <dbReference type="ARBA" id="ARBA00022475"/>
    </source>
</evidence>
<feature type="transmembrane region" description="Helical" evidence="8">
    <location>
        <begin position="322"/>
        <end position="343"/>
    </location>
</feature>
<feature type="domain" description="Major facilitator superfamily (MFS) profile" evidence="9">
    <location>
        <begin position="31"/>
        <end position="405"/>
    </location>
</feature>
<dbReference type="EMBL" id="LR134492">
    <property type="protein sequence ID" value="VEI70028.1"/>
    <property type="molecule type" value="Genomic_DNA"/>
</dbReference>
<evidence type="ECO:0000256" key="6">
    <source>
        <dbReference type="ARBA" id="ARBA00022989"/>
    </source>
</evidence>
<dbReference type="PROSITE" id="PS50850">
    <property type="entry name" value="MFS"/>
    <property type="match status" value="1"/>
</dbReference>
<sequence length="413" mass="42764">MADYNNTIDLAADPASKHTHQNPAHSASGREVTLLVVVALLVLTQLYLAIPLLAPVAQSFGSATPGSVTFALTSCFSLAYAGGFLIWGPLSDQYGRRLIMLVGLSALSVATLACVFAPSLPWLAGLRMLQGLAASSFAPVALAYLAEAVLPRHRAIAIGAMSTSFLVAGILGQVFAAWVALQWGWIWVFIATGTGLMAVLPFIVLLIQEPVRTAVDGHLGHRFIALGKIAMRPAIVLLSCAHITLLLSFVAMYTLLGPHLAGLNLDPDLVIALRLSGLPGMFMALLVGPLANRFGMPGVASVGYLVAAVGLTLEAILSQTIIGIGIGSLLFVTGVALAVPAMISRFGDLAAPDRAAGMALNGFVLFIGASIGPLIASWVPGFVPLLAGLTVALLLASICVMKSASLTSSPRKS</sequence>
<evidence type="ECO:0000313" key="11">
    <source>
        <dbReference type="Proteomes" id="UP000270487"/>
    </source>
</evidence>
<name>A0A3S5B0J3_SERFO</name>
<evidence type="ECO:0000256" key="5">
    <source>
        <dbReference type="ARBA" id="ARBA00022692"/>
    </source>
</evidence>
<dbReference type="InterPro" id="IPR036259">
    <property type="entry name" value="MFS_trans_sf"/>
</dbReference>
<dbReference type="InterPro" id="IPR020846">
    <property type="entry name" value="MFS_dom"/>
</dbReference>
<dbReference type="GO" id="GO:0005886">
    <property type="term" value="C:plasma membrane"/>
    <property type="evidence" value="ECO:0007669"/>
    <property type="project" value="UniProtKB-SubCell"/>
</dbReference>
<dbReference type="AlphaFoldDB" id="A0A3S5B0J3"/>
<accession>A0A3S5B0J3</accession>
<feature type="transmembrane region" description="Helical" evidence="8">
    <location>
        <begin position="158"/>
        <end position="179"/>
    </location>
</feature>
<dbReference type="SUPFAM" id="SSF103473">
    <property type="entry name" value="MFS general substrate transporter"/>
    <property type="match status" value="1"/>
</dbReference>
<evidence type="ECO:0000256" key="8">
    <source>
        <dbReference type="SAM" id="Phobius"/>
    </source>
</evidence>
<feature type="transmembrane region" description="Helical" evidence="8">
    <location>
        <begin position="98"/>
        <end position="122"/>
    </location>
</feature>
<keyword evidence="4" id="KW-1003">Cell membrane</keyword>